<dbReference type="PANTHER" id="PTHR43943">
    <property type="entry name" value="DEHYDROGENASE/REDUCTASE (SDR FAMILY) MEMBER 4"/>
    <property type="match status" value="1"/>
</dbReference>
<organism evidence="3 4">
    <name type="scientific">Telluria aromaticivorans</name>
    <dbReference type="NCBI Taxonomy" id="2725995"/>
    <lineage>
        <taxon>Bacteria</taxon>
        <taxon>Pseudomonadati</taxon>
        <taxon>Pseudomonadota</taxon>
        <taxon>Betaproteobacteria</taxon>
        <taxon>Burkholderiales</taxon>
        <taxon>Oxalobacteraceae</taxon>
        <taxon>Telluria group</taxon>
        <taxon>Telluria</taxon>
    </lineage>
</organism>
<comment type="similarity">
    <text evidence="1">Belongs to the short-chain dehydrogenases/reductases (SDR) family.</text>
</comment>
<proteinExistence type="inferred from homology"/>
<dbReference type="SUPFAM" id="SSF51735">
    <property type="entry name" value="NAD(P)-binding Rossmann-fold domains"/>
    <property type="match status" value="1"/>
</dbReference>
<name>A0A7Y2JVF9_9BURK</name>
<protein>
    <submittedName>
        <fullName evidence="3">SDR family oxidoreductase</fullName>
    </submittedName>
</protein>
<dbReference type="EMBL" id="JABAIV010000001">
    <property type="protein sequence ID" value="NNG21651.1"/>
    <property type="molecule type" value="Genomic_DNA"/>
</dbReference>
<keyword evidence="4" id="KW-1185">Reference proteome</keyword>
<evidence type="ECO:0000313" key="4">
    <source>
        <dbReference type="Proteomes" id="UP000533905"/>
    </source>
</evidence>
<dbReference type="PRINTS" id="PR00081">
    <property type="entry name" value="GDHRDH"/>
</dbReference>
<dbReference type="RefSeq" id="WP_171080333.1">
    <property type="nucleotide sequence ID" value="NZ_JABAIV010000001.1"/>
</dbReference>
<dbReference type="AlphaFoldDB" id="A0A7Y2JVF9"/>
<dbReference type="Proteomes" id="UP000533905">
    <property type="component" value="Unassembled WGS sequence"/>
</dbReference>
<gene>
    <name evidence="3" type="ORF">HGB41_01345</name>
</gene>
<dbReference type="InterPro" id="IPR036291">
    <property type="entry name" value="NAD(P)-bd_dom_sf"/>
</dbReference>
<dbReference type="CDD" id="cd05233">
    <property type="entry name" value="SDR_c"/>
    <property type="match status" value="1"/>
</dbReference>
<dbReference type="PANTHER" id="PTHR43943:SF17">
    <property type="entry name" value="3-PHENYLPROPIONATE-DIHYDRODIOL_CINNAMIC ACID-DIHYDRODIOL DEHYDROGENASE"/>
    <property type="match status" value="1"/>
</dbReference>
<evidence type="ECO:0000313" key="3">
    <source>
        <dbReference type="EMBL" id="NNG21651.1"/>
    </source>
</evidence>
<dbReference type="InterPro" id="IPR002347">
    <property type="entry name" value="SDR_fam"/>
</dbReference>
<keyword evidence="2" id="KW-0560">Oxidoreductase</keyword>
<comment type="caution">
    <text evidence="3">The sequence shown here is derived from an EMBL/GenBank/DDBJ whole genome shotgun (WGS) entry which is preliminary data.</text>
</comment>
<dbReference type="GO" id="GO:0016491">
    <property type="term" value="F:oxidoreductase activity"/>
    <property type="evidence" value="ECO:0007669"/>
    <property type="project" value="UniProtKB-KW"/>
</dbReference>
<evidence type="ECO:0000256" key="1">
    <source>
        <dbReference type="ARBA" id="ARBA00006484"/>
    </source>
</evidence>
<sequence>MNLQLAGLHAVVTGGSSGIGAAVVRALAAEGCRVSFCARRQEKIDEALDLVNHLPGQVHGEVVDVTDTFNFVKWLERLDSFNIFIPNVSAISADWKISLQTDVLATVMATEAAVPFLLRSPHGAITYIGSKAGSLSAPNSASYGAVKAALAHYMKSLSQRLLPTVRVNTVSPGDTLFANGIWDHVRLNEPDIFDKVIQRNPLLRLATPEEIARVVTFISSPAASFVAGANWYVDGGSTNHVQF</sequence>
<dbReference type="Gene3D" id="3.40.50.720">
    <property type="entry name" value="NAD(P)-binding Rossmann-like Domain"/>
    <property type="match status" value="1"/>
</dbReference>
<evidence type="ECO:0000256" key="2">
    <source>
        <dbReference type="ARBA" id="ARBA00023002"/>
    </source>
</evidence>
<accession>A0A7Y2JVF9</accession>
<dbReference type="Pfam" id="PF13561">
    <property type="entry name" value="adh_short_C2"/>
    <property type="match status" value="1"/>
</dbReference>
<reference evidence="3 4" key="1">
    <citation type="submission" date="2020-04" db="EMBL/GenBank/DDBJ databases">
        <title>Massilia sp. nov., a cold adapted bacteria isolated from Arctic soil.</title>
        <authorList>
            <person name="Son J."/>
            <person name="Ka J.-O."/>
        </authorList>
    </citation>
    <scope>NUCLEOTIDE SEQUENCE [LARGE SCALE GENOMIC DNA]</scope>
    <source>
        <strain evidence="3 4">ML15P13</strain>
    </source>
</reference>